<dbReference type="NCBIfam" id="TIGR02328">
    <property type="entry name" value="TIGR02328 family protein"/>
    <property type="match status" value="1"/>
</dbReference>
<evidence type="ECO:0000313" key="2">
    <source>
        <dbReference type="Proteomes" id="UP000637757"/>
    </source>
</evidence>
<dbReference type="InterPro" id="IPR004260">
    <property type="entry name" value="Pyr-dimer_DNA_glycosylase"/>
</dbReference>
<accession>A0A931AUP8</accession>
<name>A0A931AUP8_9ENTE</name>
<dbReference type="Pfam" id="PF03013">
    <property type="entry name" value="Pyr_excise"/>
    <property type="match status" value="1"/>
</dbReference>
<dbReference type="InterPro" id="IPR012650">
    <property type="entry name" value="CHP02328"/>
</dbReference>
<evidence type="ECO:0000313" key="1">
    <source>
        <dbReference type="EMBL" id="MBF8808087.1"/>
    </source>
</evidence>
<proteinExistence type="predicted"/>
<keyword evidence="2" id="KW-1185">Reference proteome</keyword>
<protein>
    <recommendedName>
        <fullName evidence="3">Pyrimidine dimer DNA glycosylase</fullName>
    </recommendedName>
</protein>
<comment type="caution">
    <text evidence="1">The sequence shown here is derived from an EMBL/GenBank/DDBJ whole genome shotgun (WGS) entry which is preliminary data.</text>
</comment>
<evidence type="ECO:0008006" key="3">
    <source>
        <dbReference type="Google" id="ProtNLM"/>
    </source>
</evidence>
<dbReference type="Proteomes" id="UP000637757">
    <property type="component" value="Unassembled WGS sequence"/>
</dbReference>
<gene>
    <name evidence="1" type="ORF">IC227_06875</name>
</gene>
<sequence>MRLWHEELITLLPRQQLLGQHRECCALRGNGWEKKHATVDYIFHYSPYKLYQYHHLVLDEMKQRHYLPAADWYVPEYRGKNCVAYPYLVPIELTIPIYPEHDDNYLMLCLTNLKQKGIELNFHIVFNYLN</sequence>
<reference evidence="1" key="1">
    <citation type="submission" date="2020-09" db="EMBL/GenBank/DDBJ databases">
        <title>Genomic insights into the novelty and pathogenicity of a unique biofilm-forming Enterococcus sp. bacteria (Enterococcus lacertideformus) identified in reptiles.</title>
        <authorList>
            <person name="Agius J.E."/>
            <person name="Phalen D.N."/>
            <person name="Rose K."/>
            <person name="Eden J.-S."/>
        </authorList>
    </citation>
    <scope>NUCLEOTIDE SEQUENCE</scope>
    <source>
        <strain evidence="1">PHRS 0518</strain>
    </source>
</reference>
<dbReference type="EMBL" id="JADAKE010000016">
    <property type="protein sequence ID" value="MBF8808087.1"/>
    <property type="molecule type" value="Genomic_DNA"/>
</dbReference>
<dbReference type="AlphaFoldDB" id="A0A931AUP8"/>
<organism evidence="1 2">
    <name type="scientific">Enterococcus lacertideformus</name>
    <dbReference type="NCBI Taxonomy" id="2771493"/>
    <lineage>
        <taxon>Bacteria</taxon>
        <taxon>Bacillati</taxon>
        <taxon>Bacillota</taxon>
        <taxon>Bacilli</taxon>
        <taxon>Lactobacillales</taxon>
        <taxon>Enterococcaceae</taxon>
        <taxon>Enterococcus</taxon>
    </lineage>
</organism>